<feature type="transmembrane region" description="Helical" evidence="1">
    <location>
        <begin position="80"/>
        <end position="100"/>
    </location>
</feature>
<dbReference type="EMBL" id="CAHIKZ030005611">
    <property type="protein sequence ID" value="CAE1331682.1"/>
    <property type="molecule type" value="Genomic_DNA"/>
</dbReference>
<comment type="caution">
    <text evidence="2">The sequence shown here is derived from an EMBL/GenBank/DDBJ whole genome shotgun (WGS) entry which is preliminary data.</text>
</comment>
<keyword evidence="1" id="KW-0472">Membrane</keyword>
<proteinExistence type="predicted"/>
<keyword evidence="3" id="KW-1185">Reference proteome</keyword>
<evidence type="ECO:0000256" key="1">
    <source>
        <dbReference type="SAM" id="Phobius"/>
    </source>
</evidence>
<organism evidence="2 3">
    <name type="scientific">Acanthosepion pharaonis</name>
    <name type="common">Pharaoh cuttlefish</name>
    <name type="synonym">Sepia pharaonis</name>
    <dbReference type="NCBI Taxonomy" id="158019"/>
    <lineage>
        <taxon>Eukaryota</taxon>
        <taxon>Metazoa</taxon>
        <taxon>Spiralia</taxon>
        <taxon>Lophotrochozoa</taxon>
        <taxon>Mollusca</taxon>
        <taxon>Cephalopoda</taxon>
        <taxon>Coleoidea</taxon>
        <taxon>Decapodiformes</taxon>
        <taxon>Sepiida</taxon>
        <taxon>Sepiina</taxon>
        <taxon>Sepiidae</taxon>
        <taxon>Acanthosepion</taxon>
    </lineage>
</organism>
<protein>
    <submittedName>
        <fullName evidence="2">Uncharacterized protein</fullName>
    </submittedName>
</protein>
<sequence>MHTSIYLYMHTSIYLSIYLSKSVHIYLSLYLSIYLYLHTSIYLNLHTSIYLSIYLSKPAHIYLSIYLYRNLLIFLRTLGCILTLALLSASGYLTYLVVMASSNNTEPNQNFFELNQITGSQCSSSSVNTTAGSKSNENGSEAKGRLASTQLSSVWTPALFNSSTHGMTLTTSAVSATECKPFKCWETYVGQVRSFLND</sequence>
<evidence type="ECO:0000313" key="3">
    <source>
        <dbReference type="Proteomes" id="UP000597762"/>
    </source>
</evidence>
<feature type="transmembrane region" description="Helical" evidence="1">
    <location>
        <begin position="12"/>
        <end position="37"/>
    </location>
</feature>
<gene>
    <name evidence="2" type="ORF">SPHA_80844</name>
</gene>
<name>A0A812EWU1_ACAPH</name>
<dbReference type="AlphaFoldDB" id="A0A812EWU1"/>
<evidence type="ECO:0000313" key="2">
    <source>
        <dbReference type="EMBL" id="CAE1331682.1"/>
    </source>
</evidence>
<feature type="transmembrane region" description="Helical" evidence="1">
    <location>
        <begin position="49"/>
        <end position="68"/>
    </location>
</feature>
<dbReference type="Proteomes" id="UP000597762">
    <property type="component" value="Unassembled WGS sequence"/>
</dbReference>
<keyword evidence="1" id="KW-0812">Transmembrane</keyword>
<keyword evidence="1" id="KW-1133">Transmembrane helix</keyword>
<accession>A0A812EWU1</accession>
<reference evidence="2" key="1">
    <citation type="submission" date="2021-01" db="EMBL/GenBank/DDBJ databases">
        <authorList>
            <person name="Li R."/>
            <person name="Bekaert M."/>
        </authorList>
    </citation>
    <scope>NUCLEOTIDE SEQUENCE</scope>
    <source>
        <strain evidence="2">Farmed</strain>
    </source>
</reference>